<sequence length="266" mass="27897">MSSADADAVVPSPAGPVAAAVAIDAVTRSYGDVTAVGPVDLTIPAGEFLVLVGASGCGKSTLLRLIAGFEQPTTGTVRTAGTAPVPGRGAGLVFQQPRLFPWKTVGGNIALALKYAGQPATPSRVDDLLARVGLHDVAHRRTWQISGGQQQRVSIARALAVENPLLLLDEPFAALDALTRERLQDDLRQVSTESGRTSVFVTHSVDEAVFLGSRVVVLTPRPGQIALDLPIDLPRTGVPADELRGSPEFARLRAEVGHAIRDRATV</sequence>
<evidence type="ECO:0000256" key="3">
    <source>
        <dbReference type="ARBA" id="ARBA00022840"/>
    </source>
</evidence>
<keyword evidence="3 5" id="KW-0067">ATP-binding</keyword>
<dbReference type="InterPro" id="IPR017871">
    <property type="entry name" value="ABC_transporter-like_CS"/>
</dbReference>
<protein>
    <submittedName>
        <fullName evidence="5">ABC transporter, ATP-binding protein</fullName>
    </submittedName>
</protein>
<dbReference type="InterPro" id="IPR003593">
    <property type="entry name" value="AAA+_ATPase"/>
</dbReference>
<dbReference type="Gene3D" id="3.40.50.300">
    <property type="entry name" value="P-loop containing nucleotide triphosphate hydrolases"/>
    <property type="match status" value="1"/>
</dbReference>
<organism evidence="5 6">
    <name type="scientific">Actinoplanes palleronii</name>
    <dbReference type="NCBI Taxonomy" id="113570"/>
    <lineage>
        <taxon>Bacteria</taxon>
        <taxon>Bacillati</taxon>
        <taxon>Actinomycetota</taxon>
        <taxon>Actinomycetes</taxon>
        <taxon>Micromonosporales</taxon>
        <taxon>Micromonosporaceae</taxon>
        <taxon>Actinoplanes</taxon>
    </lineage>
</organism>
<dbReference type="InterPro" id="IPR027417">
    <property type="entry name" value="P-loop_NTPase"/>
</dbReference>
<dbReference type="Pfam" id="PF00005">
    <property type="entry name" value="ABC_tran"/>
    <property type="match status" value="1"/>
</dbReference>
<evidence type="ECO:0000259" key="4">
    <source>
        <dbReference type="PROSITE" id="PS50893"/>
    </source>
</evidence>
<dbReference type="PANTHER" id="PTHR42788">
    <property type="entry name" value="TAURINE IMPORT ATP-BINDING PROTEIN-RELATED"/>
    <property type="match status" value="1"/>
</dbReference>
<dbReference type="PANTHER" id="PTHR42788:SF19">
    <property type="entry name" value="ALIPHATIC SULFONATES IMPORT ATP-BINDING PROTEIN SSUB 2"/>
    <property type="match status" value="1"/>
</dbReference>
<dbReference type="PROSITE" id="PS50893">
    <property type="entry name" value="ABC_TRANSPORTER_2"/>
    <property type="match status" value="1"/>
</dbReference>
<feature type="domain" description="ABC transporter" evidence="4">
    <location>
        <begin position="21"/>
        <end position="245"/>
    </location>
</feature>
<dbReference type="InterPro" id="IPR003439">
    <property type="entry name" value="ABC_transporter-like_ATP-bd"/>
</dbReference>
<gene>
    <name evidence="5" type="ORF">Apa02nite_080660</name>
</gene>
<evidence type="ECO:0000313" key="6">
    <source>
        <dbReference type="Proteomes" id="UP000624709"/>
    </source>
</evidence>
<keyword evidence="2" id="KW-0547">Nucleotide-binding</keyword>
<evidence type="ECO:0000256" key="2">
    <source>
        <dbReference type="ARBA" id="ARBA00022741"/>
    </source>
</evidence>
<dbReference type="SMART" id="SM00382">
    <property type="entry name" value="AAA"/>
    <property type="match status" value="1"/>
</dbReference>
<accession>A0ABQ4BMS3</accession>
<dbReference type="Proteomes" id="UP000624709">
    <property type="component" value="Unassembled WGS sequence"/>
</dbReference>
<keyword evidence="1" id="KW-0813">Transport</keyword>
<keyword evidence="6" id="KW-1185">Reference proteome</keyword>
<dbReference type="RefSeq" id="WP_203829731.1">
    <property type="nucleotide sequence ID" value="NZ_BAAATY010000068.1"/>
</dbReference>
<dbReference type="EMBL" id="BOMS01000135">
    <property type="protein sequence ID" value="GIE71958.1"/>
    <property type="molecule type" value="Genomic_DNA"/>
</dbReference>
<dbReference type="SUPFAM" id="SSF52540">
    <property type="entry name" value="P-loop containing nucleoside triphosphate hydrolases"/>
    <property type="match status" value="1"/>
</dbReference>
<name>A0ABQ4BMS3_9ACTN</name>
<dbReference type="InterPro" id="IPR050166">
    <property type="entry name" value="ABC_transporter_ATP-bind"/>
</dbReference>
<reference evidence="5 6" key="1">
    <citation type="submission" date="2021-01" db="EMBL/GenBank/DDBJ databases">
        <title>Whole genome shotgun sequence of Actinoplanes palleronii NBRC 14916.</title>
        <authorList>
            <person name="Komaki H."/>
            <person name="Tamura T."/>
        </authorList>
    </citation>
    <scope>NUCLEOTIDE SEQUENCE [LARGE SCALE GENOMIC DNA]</scope>
    <source>
        <strain evidence="5 6">NBRC 14916</strain>
    </source>
</reference>
<dbReference type="CDD" id="cd03293">
    <property type="entry name" value="ABC_NrtD_SsuB_transporters"/>
    <property type="match status" value="1"/>
</dbReference>
<comment type="caution">
    <text evidence="5">The sequence shown here is derived from an EMBL/GenBank/DDBJ whole genome shotgun (WGS) entry which is preliminary data.</text>
</comment>
<dbReference type="GO" id="GO:0005524">
    <property type="term" value="F:ATP binding"/>
    <property type="evidence" value="ECO:0007669"/>
    <property type="project" value="UniProtKB-KW"/>
</dbReference>
<dbReference type="PROSITE" id="PS00211">
    <property type="entry name" value="ABC_TRANSPORTER_1"/>
    <property type="match status" value="1"/>
</dbReference>
<evidence type="ECO:0000313" key="5">
    <source>
        <dbReference type="EMBL" id="GIE71958.1"/>
    </source>
</evidence>
<proteinExistence type="predicted"/>
<evidence type="ECO:0000256" key="1">
    <source>
        <dbReference type="ARBA" id="ARBA00022448"/>
    </source>
</evidence>